<dbReference type="AlphaFoldDB" id="A0AAW2FCZ2"/>
<feature type="compositionally biased region" description="Polar residues" evidence="1">
    <location>
        <begin position="44"/>
        <end position="55"/>
    </location>
</feature>
<evidence type="ECO:0000256" key="1">
    <source>
        <dbReference type="SAM" id="MobiDB-lite"/>
    </source>
</evidence>
<accession>A0AAW2FCZ2</accession>
<comment type="caution">
    <text evidence="2">The sequence shown here is derived from an EMBL/GenBank/DDBJ whole genome shotgun (WGS) entry which is preliminary data.</text>
</comment>
<dbReference type="EMBL" id="JADYXP020000012">
    <property type="protein sequence ID" value="KAL0113743.1"/>
    <property type="molecule type" value="Genomic_DNA"/>
</dbReference>
<feature type="region of interest" description="Disordered" evidence="1">
    <location>
        <begin position="18"/>
        <end position="55"/>
    </location>
</feature>
<protein>
    <submittedName>
        <fullName evidence="2">Uncharacterized protein</fullName>
    </submittedName>
</protein>
<evidence type="ECO:0000313" key="2">
    <source>
        <dbReference type="EMBL" id="KAL0113743.1"/>
    </source>
</evidence>
<organism evidence="2 3">
    <name type="scientific">Cardiocondyla obscurior</name>
    <dbReference type="NCBI Taxonomy" id="286306"/>
    <lineage>
        <taxon>Eukaryota</taxon>
        <taxon>Metazoa</taxon>
        <taxon>Ecdysozoa</taxon>
        <taxon>Arthropoda</taxon>
        <taxon>Hexapoda</taxon>
        <taxon>Insecta</taxon>
        <taxon>Pterygota</taxon>
        <taxon>Neoptera</taxon>
        <taxon>Endopterygota</taxon>
        <taxon>Hymenoptera</taxon>
        <taxon>Apocrita</taxon>
        <taxon>Aculeata</taxon>
        <taxon>Formicoidea</taxon>
        <taxon>Formicidae</taxon>
        <taxon>Myrmicinae</taxon>
        <taxon>Cardiocondyla</taxon>
    </lineage>
</organism>
<sequence>MIQRVEILADERNEKSRYVNLRHSRGERGSRARDTKNTTRHFPKSTSSRPCGSSA</sequence>
<keyword evidence="3" id="KW-1185">Reference proteome</keyword>
<proteinExistence type="predicted"/>
<reference evidence="2 3" key="1">
    <citation type="submission" date="2023-03" db="EMBL/GenBank/DDBJ databases">
        <title>High recombination rates correlate with genetic variation in Cardiocondyla obscurior ants.</title>
        <authorList>
            <person name="Errbii M."/>
        </authorList>
    </citation>
    <scope>NUCLEOTIDE SEQUENCE [LARGE SCALE GENOMIC DNA]</scope>
    <source>
        <strain evidence="2">Alpha-2009</strain>
        <tissue evidence="2">Whole body</tissue>
    </source>
</reference>
<dbReference type="Proteomes" id="UP001430953">
    <property type="component" value="Unassembled WGS sequence"/>
</dbReference>
<gene>
    <name evidence="2" type="ORF">PUN28_012697</name>
</gene>
<feature type="compositionally biased region" description="Basic and acidic residues" evidence="1">
    <location>
        <begin position="24"/>
        <end position="37"/>
    </location>
</feature>
<evidence type="ECO:0000313" key="3">
    <source>
        <dbReference type="Proteomes" id="UP001430953"/>
    </source>
</evidence>
<name>A0AAW2FCZ2_9HYME</name>